<accession>W4LSB9</accession>
<dbReference type="SUPFAM" id="SSF74653">
    <property type="entry name" value="TolA/TonB C-terminal domain"/>
    <property type="match status" value="1"/>
</dbReference>
<evidence type="ECO:0000256" key="4">
    <source>
        <dbReference type="ARBA" id="ARBA00023136"/>
    </source>
</evidence>
<dbReference type="HOGENOM" id="CLU_777755_0_0_7"/>
<evidence type="ECO:0000256" key="5">
    <source>
        <dbReference type="SAM" id="MobiDB-lite"/>
    </source>
</evidence>
<dbReference type="InterPro" id="IPR037682">
    <property type="entry name" value="TonB_C"/>
</dbReference>
<organism evidence="7 8">
    <name type="scientific">Candidatus Entotheonella gemina</name>
    <dbReference type="NCBI Taxonomy" id="1429439"/>
    <lineage>
        <taxon>Bacteria</taxon>
        <taxon>Pseudomonadati</taxon>
        <taxon>Nitrospinota/Tectimicrobiota group</taxon>
        <taxon>Candidatus Tectimicrobiota</taxon>
        <taxon>Candidatus Entotheonellia</taxon>
        <taxon>Candidatus Entotheonellales</taxon>
        <taxon>Candidatus Entotheonellaceae</taxon>
        <taxon>Candidatus Entotheonella</taxon>
    </lineage>
</organism>
<evidence type="ECO:0000313" key="8">
    <source>
        <dbReference type="Proteomes" id="UP000019140"/>
    </source>
</evidence>
<evidence type="ECO:0000256" key="1">
    <source>
        <dbReference type="ARBA" id="ARBA00004167"/>
    </source>
</evidence>
<dbReference type="Proteomes" id="UP000019140">
    <property type="component" value="Unassembled WGS sequence"/>
</dbReference>
<comment type="caution">
    <text evidence="7">The sequence shown here is derived from an EMBL/GenBank/DDBJ whole genome shotgun (WGS) entry which is preliminary data.</text>
</comment>
<evidence type="ECO:0000259" key="6">
    <source>
        <dbReference type="PROSITE" id="PS52015"/>
    </source>
</evidence>
<evidence type="ECO:0000256" key="3">
    <source>
        <dbReference type="ARBA" id="ARBA00022989"/>
    </source>
</evidence>
<proteinExistence type="predicted"/>
<keyword evidence="4" id="KW-0472">Membrane</keyword>
<evidence type="ECO:0000313" key="7">
    <source>
        <dbReference type="EMBL" id="ETX00651.1"/>
    </source>
</evidence>
<dbReference type="Pfam" id="PF03544">
    <property type="entry name" value="TonB_C"/>
    <property type="match status" value="1"/>
</dbReference>
<gene>
    <name evidence="7" type="ORF">ETSY2_38665</name>
</gene>
<keyword evidence="3" id="KW-1133">Transmembrane helix</keyword>
<dbReference type="AlphaFoldDB" id="W4LSB9"/>
<dbReference type="EMBL" id="AZHX01001706">
    <property type="protein sequence ID" value="ETX00651.1"/>
    <property type="molecule type" value="Genomic_DNA"/>
</dbReference>
<protein>
    <recommendedName>
        <fullName evidence="6">TonB C-terminal domain-containing protein</fullName>
    </recommendedName>
</protein>
<dbReference type="NCBIfam" id="TIGR01352">
    <property type="entry name" value="tonB_Cterm"/>
    <property type="match status" value="1"/>
</dbReference>
<feature type="compositionally biased region" description="Basic and acidic residues" evidence="5">
    <location>
        <begin position="86"/>
        <end position="103"/>
    </location>
</feature>
<keyword evidence="2" id="KW-0812">Transmembrane</keyword>
<sequence length="356" mass="39736">MTKSRLWCYMLVSIVLHLFLLWLLRWLPPYQAAELAAPVPIRLLQAPAATPKTPPAQAERRAVPKPPAPPSARRGGVLADLPKPPVQERPDDARIVSRFDSRAQDIGPGETGTRRSSGQNPPPRVPELALPERYDGAKQKPTRVQPQAKLQRAQPKPKPDQAVPKPSKTPESKLGLRPAFKPKARRYRITPEQEVAMLQREQSAPNDRQRHRPSLDEHFDRLSRAQPLPTFDAPGVYEHGPEQPGEGSSNNGGGKFRSVDAYGLKYFSYLIGVEQQIELVFSIPFFEPRNRRLSVPIVGFTIQRNGNLSEAVLLRSSGYPEIDQALLEAVRRAAPYGPFPDHLPDPSISIRVFLTS</sequence>
<dbReference type="InterPro" id="IPR006260">
    <property type="entry name" value="TonB/TolA_C"/>
</dbReference>
<dbReference type="GO" id="GO:0055085">
    <property type="term" value="P:transmembrane transport"/>
    <property type="evidence" value="ECO:0007669"/>
    <property type="project" value="InterPro"/>
</dbReference>
<feature type="region of interest" description="Disordered" evidence="5">
    <location>
        <begin position="50"/>
        <end position="187"/>
    </location>
</feature>
<dbReference type="Gene3D" id="3.30.1150.10">
    <property type="match status" value="1"/>
</dbReference>
<comment type="subcellular location">
    <subcellularLocation>
        <location evidence="1">Membrane</location>
        <topology evidence="1">Single-pass membrane protein</topology>
    </subcellularLocation>
</comment>
<reference evidence="7 8" key="1">
    <citation type="journal article" date="2014" name="Nature">
        <title>An environmental bacterial taxon with a large and distinct metabolic repertoire.</title>
        <authorList>
            <person name="Wilson M.C."/>
            <person name="Mori T."/>
            <person name="Ruckert C."/>
            <person name="Uria A.R."/>
            <person name="Helf M.J."/>
            <person name="Takada K."/>
            <person name="Gernert C."/>
            <person name="Steffens U.A."/>
            <person name="Heycke N."/>
            <person name="Schmitt S."/>
            <person name="Rinke C."/>
            <person name="Helfrich E.J."/>
            <person name="Brachmann A.O."/>
            <person name="Gurgui C."/>
            <person name="Wakimoto T."/>
            <person name="Kracht M."/>
            <person name="Crusemann M."/>
            <person name="Hentschel U."/>
            <person name="Abe I."/>
            <person name="Matsunaga S."/>
            <person name="Kalinowski J."/>
            <person name="Takeyama H."/>
            <person name="Piel J."/>
        </authorList>
    </citation>
    <scope>NUCLEOTIDE SEQUENCE [LARGE SCALE GENOMIC DNA]</scope>
    <source>
        <strain evidence="8">TSY2</strain>
    </source>
</reference>
<dbReference type="PROSITE" id="PS52015">
    <property type="entry name" value="TONB_CTD"/>
    <property type="match status" value="1"/>
</dbReference>
<evidence type="ECO:0000256" key="2">
    <source>
        <dbReference type="ARBA" id="ARBA00022692"/>
    </source>
</evidence>
<keyword evidence="8" id="KW-1185">Reference proteome</keyword>
<feature type="region of interest" description="Disordered" evidence="5">
    <location>
        <begin position="226"/>
        <end position="253"/>
    </location>
</feature>
<name>W4LSB9_9BACT</name>
<feature type="domain" description="TonB C-terminal" evidence="6">
    <location>
        <begin position="268"/>
        <end position="356"/>
    </location>
</feature>
<dbReference type="GO" id="GO:0016020">
    <property type="term" value="C:membrane"/>
    <property type="evidence" value="ECO:0007669"/>
    <property type="project" value="UniProtKB-SubCell"/>
</dbReference>